<dbReference type="AlphaFoldDB" id="A0A0G4EK96"/>
<name>A0A0G4EK96_VITBC</name>
<reference evidence="2 3" key="1">
    <citation type="submission" date="2014-11" db="EMBL/GenBank/DDBJ databases">
        <authorList>
            <person name="Zhu J."/>
            <person name="Qi W."/>
            <person name="Song R."/>
        </authorList>
    </citation>
    <scope>NUCLEOTIDE SEQUENCE [LARGE SCALE GENOMIC DNA]</scope>
</reference>
<protein>
    <submittedName>
        <fullName evidence="2">Uncharacterized protein</fullName>
    </submittedName>
</protein>
<evidence type="ECO:0000313" key="2">
    <source>
        <dbReference type="EMBL" id="CEL97870.1"/>
    </source>
</evidence>
<dbReference type="InParanoid" id="A0A0G4EK96"/>
<sequence length="237" mass="25757">MSTHSKGGTFVWANKHVFDPYLRAHLLSGVSTQPIDIEEPTITKQVADDEGEDLTEEKDGQQETDGVEPAHDDEAENGGVVEPLHEGALTLSGVPQGKLQAILYLEQSRERNKPFEVTAGEPGLRLTREQIDSIAQVVTNDGSTPRLQSPAGYRLNCSCDDLERIKNETNGGDGFIVRTVPLFVDTGVEEEEVEQLCPVLIRCEPPTGTDTAGCDAIDQEMSSVSSRDALSLVKTRP</sequence>
<dbReference type="EMBL" id="CDMY01000257">
    <property type="protein sequence ID" value="CEL97870.1"/>
    <property type="molecule type" value="Genomic_DNA"/>
</dbReference>
<dbReference type="OrthoDB" id="10250769at2759"/>
<dbReference type="STRING" id="1169540.A0A0G4EK96"/>
<dbReference type="Proteomes" id="UP000041254">
    <property type="component" value="Unassembled WGS sequence"/>
</dbReference>
<feature type="region of interest" description="Disordered" evidence="1">
    <location>
        <begin position="38"/>
        <end position="78"/>
    </location>
</feature>
<organism evidence="2 3">
    <name type="scientific">Vitrella brassicaformis (strain CCMP3155)</name>
    <dbReference type="NCBI Taxonomy" id="1169540"/>
    <lineage>
        <taxon>Eukaryota</taxon>
        <taxon>Sar</taxon>
        <taxon>Alveolata</taxon>
        <taxon>Colpodellida</taxon>
        <taxon>Vitrellaceae</taxon>
        <taxon>Vitrella</taxon>
    </lineage>
</organism>
<evidence type="ECO:0000256" key="1">
    <source>
        <dbReference type="SAM" id="MobiDB-lite"/>
    </source>
</evidence>
<keyword evidence="3" id="KW-1185">Reference proteome</keyword>
<evidence type="ECO:0000313" key="3">
    <source>
        <dbReference type="Proteomes" id="UP000041254"/>
    </source>
</evidence>
<dbReference type="VEuPathDB" id="CryptoDB:Vbra_5121"/>
<proteinExistence type="predicted"/>
<gene>
    <name evidence="2" type="ORF">Vbra_5121</name>
</gene>
<accession>A0A0G4EK96</accession>